<name>G0U3E0_TRYVY</name>
<sequence>MKLSTIADTMRALHISVPPGQWLNAYMRPTSGTAAVAENERVRPDERNLYMPARQFDSKQEIYSHKNFPEPPNNPSNHGAFIHRGTAGCYSCNLLLPSIFMCKWNRER</sequence>
<accession>G0U3E0</accession>
<proteinExistence type="predicted"/>
<dbReference type="AlphaFoldDB" id="G0U3E0"/>
<evidence type="ECO:0000313" key="1">
    <source>
        <dbReference type="EMBL" id="CCC50797.1"/>
    </source>
</evidence>
<gene>
    <name evidence="1" type="ORF">TVY486_0906180</name>
</gene>
<protein>
    <submittedName>
        <fullName evidence="1">Uncharacterized protein</fullName>
    </submittedName>
</protein>
<organism evidence="1">
    <name type="scientific">Trypanosoma vivax (strain Y486)</name>
    <dbReference type="NCBI Taxonomy" id="1055687"/>
    <lineage>
        <taxon>Eukaryota</taxon>
        <taxon>Discoba</taxon>
        <taxon>Euglenozoa</taxon>
        <taxon>Kinetoplastea</taxon>
        <taxon>Metakinetoplastina</taxon>
        <taxon>Trypanosomatida</taxon>
        <taxon>Trypanosomatidae</taxon>
        <taxon>Trypanosoma</taxon>
        <taxon>Duttonella</taxon>
    </lineage>
</organism>
<reference evidence="1" key="1">
    <citation type="journal article" date="2012" name="Proc. Natl. Acad. Sci. U.S.A.">
        <title>Antigenic diversity is generated by distinct evolutionary mechanisms in African trypanosome species.</title>
        <authorList>
            <person name="Jackson A.P."/>
            <person name="Berry A."/>
            <person name="Aslett M."/>
            <person name="Allison H.C."/>
            <person name="Burton P."/>
            <person name="Vavrova-Anderson J."/>
            <person name="Brown R."/>
            <person name="Browne H."/>
            <person name="Corton N."/>
            <person name="Hauser H."/>
            <person name="Gamble J."/>
            <person name="Gilderthorp R."/>
            <person name="Marcello L."/>
            <person name="McQuillan J."/>
            <person name="Otto T.D."/>
            <person name="Quail M.A."/>
            <person name="Sanders M.J."/>
            <person name="van Tonder A."/>
            <person name="Ginger M.L."/>
            <person name="Field M.C."/>
            <person name="Barry J.D."/>
            <person name="Hertz-Fowler C."/>
            <person name="Berriman M."/>
        </authorList>
    </citation>
    <scope>NUCLEOTIDE SEQUENCE</scope>
    <source>
        <strain evidence="1">Y486</strain>
    </source>
</reference>
<dbReference type="EMBL" id="HE573025">
    <property type="protein sequence ID" value="CCC50797.1"/>
    <property type="molecule type" value="Genomic_DNA"/>
</dbReference>